<comment type="catalytic activity">
    <reaction evidence="1 11">
        <text>a myo-inositol phosphate + H2O = myo-inositol + phosphate</text>
        <dbReference type="Rhea" id="RHEA:24056"/>
        <dbReference type="ChEBI" id="CHEBI:15377"/>
        <dbReference type="ChEBI" id="CHEBI:17268"/>
        <dbReference type="ChEBI" id="CHEBI:43474"/>
        <dbReference type="ChEBI" id="CHEBI:84139"/>
        <dbReference type="EC" id="3.1.3.25"/>
    </reaction>
</comment>
<protein>
    <recommendedName>
        <fullName evidence="11">Inositol-1-monophosphatase</fullName>
        <ecNumber evidence="11">3.1.3.25</ecNumber>
    </recommendedName>
</protein>
<dbReference type="PRINTS" id="PR00377">
    <property type="entry name" value="IMPHPHTASES"/>
</dbReference>
<keyword evidence="13" id="KW-1185">Reference proteome</keyword>
<dbReference type="SUPFAM" id="SSF56655">
    <property type="entry name" value="Carbohydrate phosphatase"/>
    <property type="match status" value="1"/>
</dbReference>
<evidence type="ECO:0000256" key="4">
    <source>
        <dbReference type="ARBA" id="ARBA00009759"/>
    </source>
</evidence>
<comment type="pathway">
    <text evidence="3">Amino-acid biosynthesis; L-histidine biosynthesis; L-histidine from 5-phospho-alpha-D-ribose 1-diphosphate: step 8/9.</text>
</comment>
<dbReference type="Pfam" id="PF00459">
    <property type="entry name" value="Inositol_P"/>
    <property type="match status" value="1"/>
</dbReference>
<comment type="catalytic activity">
    <reaction evidence="8">
        <text>L-histidinol phosphate + H2O = L-histidinol + phosphate</text>
        <dbReference type="Rhea" id="RHEA:14465"/>
        <dbReference type="ChEBI" id="CHEBI:15377"/>
        <dbReference type="ChEBI" id="CHEBI:43474"/>
        <dbReference type="ChEBI" id="CHEBI:57699"/>
        <dbReference type="ChEBI" id="CHEBI:57980"/>
        <dbReference type="EC" id="3.1.3.15"/>
    </reaction>
</comment>
<dbReference type="Gene3D" id="3.30.540.10">
    <property type="entry name" value="Fructose-1,6-Bisphosphatase, subunit A, domain 1"/>
    <property type="match status" value="1"/>
</dbReference>
<dbReference type="PANTHER" id="PTHR20854">
    <property type="entry name" value="INOSITOL MONOPHOSPHATASE"/>
    <property type="match status" value="1"/>
</dbReference>
<sequence length="269" mass="28284">MTVDPAALLALAESTAREAGAMVHRRREAVERMDVAATKSTPTDVVTESDTAAETLIRERLLAARPDDGILGEEDGHTAGSSGVDWVVDPIDGTVNYLYGMPQYAVSIAARADGVVVVGVVHNPASGETWTAVRGGGAHLDGRAIRVTSCDRLDLAMVGTGFGYDADRRARQAAVLLDLVPVVRDIRRAGAASLDLCWVATGRLDAYYERGLKAWDMAAGALVAEEAGAVVTGLRGTEAGEDLMLACTPGVVDELRALLERLGADRDLS</sequence>
<comment type="cofactor">
    <cofactor evidence="2 10 11">
        <name>Mg(2+)</name>
        <dbReference type="ChEBI" id="CHEBI:18420"/>
    </cofactor>
</comment>
<dbReference type="PANTHER" id="PTHR20854:SF4">
    <property type="entry name" value="INOSITOL-1-MONOPHOSPHATASE-RELATED"/>
    <property type="match status" value="1"/>
</dbReference>
<dbReference type="InterPro" id="IPR020550">
    <property type="entry name" value="Inositol_monophosphatase_CS"/>
</dbReference>
<evidence type="ECO:0000256" key="10">
    <source>
        <dbReference type="PIRSR" id="PIRSR600760-2"/>
    </source>
</evidence>
<keyword evidence="6 11" id="KW-0378">Hydrolase</keyword>
<evidence type="ECO:0000256" key="6">
    <source>
        <dbReference type="ARBA" id="ARBA00022801"/>
    </source>
</evidence>
<evidence type="ECO:0000256" key="2">
    <source>
        <dbReference type="ARBA" id="ARBA00001946"/>
    </source>
</evidence>
<dbReference type="PROSITE" id="PS00629">
    <property type="entry name" value="IMP_1"/>
    <property type="match status" value="1"/>
</dbReference>
<evidence type="ECO:0000256" key="5">
    <source>
        <dbReference type="ARBA" id="ARBA00022723"/>
    </source>
</evidence>
<comment type="caution">
    <text evidence="12">The sequence shown here is derived from an EMBL/GenBank/DDBJ whole genome shotgun (WGS) entry which is preliminary data.</text>
</comment>
<feature type="binding site" evidence="10">
    <location>
        <position position="91"/>
    </location>
    <ligand>
        <name>Mg(2+)</name>
        <dbReference type="ChEBI" id="CHEBI:18420"/>
        <label>1</label>
        <note>catalytic</note>
    </ligand>
</feature>
<dbReference type="FunFam" id="3.30.540.10:FF:000003">
    <property type="entry name" value="Inositol-1-monophosphatase"/>
    <property type="match status" value="1"/>
</dbReference>
<evidence type="ECO:0000313" key="13">
    <source>
        <dbReference type="Proteomes" id="UP000243528"/>
    </source>
</evidence>
<dbReference type="CDD" id="cd01639">
    <property type="entry name" value="IMPase"/>
    <property type="match status" value="1"/>
</dbReference>
<keyword evidence="5 10" id="KW-0479">Metal-binding</keyword>
<comment type="similarity">
    <text evidence="4 11">Belongs to the inositol monophosphatase superfamily.</text>
</comment>
<evidence type="ECO:0000256" key="11">
    <source>
        <dbReference type="RuleBase" id="RU364068"/>
    </source>
</evidence>
<dbReference type="InterPro" id="IPR020583">
    <property type="entry name" value="Inositol_monoP_metal-BS"/>
</dbReference>
<keyword evidence="7 10" id="KW-0460">Magnesium</keyword>
<dbReference type="GO" id="GO:0046854">
    <property type="term" value="P:phosphatidylinositol phosphate biosynthetic process"/>
    <property type="evidence" value="ECO:0007669"/>
    <property type="project" value="InterPro"/>
</dbReference>
<dbReference type="EMBL" id="PYGE01000007">
    <property type="protein sequence ID" value="PSL03717.1"/>
    <property type="molecule type" value="Genomic_DNA"/>
</dbReference>
<dbReference type="AlphaFoldDB" id="A0A2P8E2T5"/>
<feature type="binding site" evidence="10">
    <location>
        <position position="73"/>
    </location>
    <ligand>
        <name>Mg(2+)</name>
        <dbReference type="ChEBI" id="CHEBI:18420"/>
        <label>1</label>
        <note>catalytic</note>
    </ligand>
</feature>
<evidence type="ECO:0000256" key="8">
    <source>
        <dbReference type="ARBA" id="ARBA00049158"/>
    </source>
</evidence>
<evidence type="ECO:0000256" key="7">
    <source>
        <dbReference type="ARBA" id="ARBA00022842"/>
    </source>
</evidence>
<feature type="binding site" evidence="10">
    <location>
        <position position="216"/>
    </location>
    <ligand>
        <name>Mg(2+)</name>
        <dbReference type="ChEBI" id="CHEBI:18420"/>
        <label>1</label>
        <note>catalytic</note>
    </ligand>
</feature>
<evidence type="ECO:0000256" key="3">
    <source>
        <dbReference type="ARBA" id="ARBA00004970"/>
    </source>
</evidence>
<evidence type="ECO:0000313" key="12">
    <source>
        <dbReference type="EMBL" id="PSL03717.1"/>
    </source>
</evidence>
<comment type="function">
    <text evidence="9">Catalyzes the dephosphorylation of histidinol-phosphate to histidinol, the direct precursor of histidine.</text>
</comment>
<feature type="binding site" evidence="10">
    <location>
        <position position="89"/>
    </location>
    <ligand>
        <name>Mg(2+)</name>
        <dbReference type="ChEBI" id="CHEBI:18420"/>
        <label>1</label>
        <note>catalytic</note>
    </ligand>
</feature>
<gene>
    <name evidence="12" type="ORF">CLV30_107198</name>
</gene>
<dbReference type="Proteomes" id="UP000243528">
    <property type="component" value="Unassembled WGS sequence"/>
</dbReference>
<evidence type="ECO:0000256" key="9">
    <source>
        <dbReference type="ARBA" id="ARBA00053547"/>
    </source>
</evidence>
<dbReference type="GO" id="GO:0046872">
    <property type="term" value="F:metal ion binding"/>
    <property type="evidence" value="ECO:0007669"/>
    <property type="project" value="UniProtKB-KW"/>
</dbReference>
<proteinExistence type="inferred from homology"/>
<dbReference type="GO" id="GO:0008934">
    <property type="term" value="F:inositol monophosphate 1-phosphatase activity"/>
    <property type="evidence" value="ECO:0007669"/>
    <property type="project" value="InterPro"/>
</dbReference>
<organism evidence="12 13">
    <name type="scientific">Haloactinopolyspora alba</name>
    <dbReference type="NCBI Taxonomy" id="648780"/>
    <lineage>
        <taxon>Bacteria</taxon>
        <taxon>Bacillati</taxon>
        <taxon>Actinomycetota</taxon>
        <taxon>Actinomycetes</taxon>
        <taxon>Jiangellales</taxon>
        <taxon>Jiangellaceae</taxon>
        <taxon>Haloactinopolyspora</taxon>
    </lineage>
</organism>
<feature type="binding site" evidence="10">
    <location>
        <position position="92"/>
    </location>
    <ligand>
        <name>Mg(2+)</name>
        <dbReference type="ChEBI" id="CHEBI:18420"/>
        <label>1</label>
        <note>catalytic</note>
    </ligand>
</feature>
<dbReference type="InterPro" id="IPR033942">
    <property type="entry name" value="IMPase"/>
</dbReference>
<dbReference type="EC" id="3.1.3.25" evidence="11"/>
<dbReference type="InterPro" id="IPR000760">
    <property type="entry name" value="Inositol_monophosphatase-like"/>
</dbReference>
<dbReference type="PROSITE" id="PS00630">
    <property type="entry name" value="IMP_2"/>
    <property type="match status" value="1"/>
</dbReference>
<dbReference type="GO" id="GO:0006020">
    <property type="term" value="P:inositol metabolic process"/>
    <property type="evidence" value="ECO:0007669"/>
    <property type="project" value="TreeGrafter"/>
</dbReference>
<dbReference type="GO" id="GO:0004401">
    <property type="term" value="F:histidinol-phosphatase activity"/>
    <property type="evidence" value="ECO:0007669"/>
    <property type="project" value="UniProtKB-EC"/>
</dbReference>
<evidence type="ECO:0000256" key="1">
    <source>
        <dbReference type="ARBA" id="ARBA00001033"/>
    </source>
</evidence>
<dbReference type="GO" id="GO:0007165">
    <property type="term" value="P:signal transduction"/>
    <property type="evidence" value="ECO:0007669"/>
    <property type="project" value="TreeGrafter"/>
</dbReference>
<dbReference type="RefSeq" id="WP_240723278.1">
    <property type="nucleotide sequence ID" value="NZ_PYGE01000007.1"/>
</dbReference>
<dbReference type="Gene3D" id="3.40.190.80">
    <property type="match status" value="1"/>
</dbReference>
<accession>A0A2P8E2T5</accession>
<name>A0A2P8E2T5_9ACTN</name>
<reference evidence="12 13" key="1">
    <citation type="submission" date="2018-03" db="EMBL/GenBank/DDBJ databases">
        <title>Genomic Encyclopedia of Archaeal and Bacterial Type Strains, Phase II (KMG-II): from individual species to whole genera.</title>
        <authorList>
            <person name="Goeker M."/>
        </authorList>
    </citation>
    <scope>NUCLEOTIDE SEQUENCE [LARGE SCALE GENOMIC DNA]</scope>
    <source>
        <strain evidence="12 13">DSM 45211</strain>
    </source>
</reference>